<evidence type="ECO:0000313" key="1">
    <source>
        <dbReference type="EMBL" id="CAL1681697.1"/>
    </source>
</evidence>
<sequence length="89" mass="10355">MFRLFFQAEDLRDLESSDPEIAESPDPWFQTIEIEDTLDSNIRGYRADRLILEYLDFCTQVVKSRIVSTTTSGHLHKNTIEESRSADPF</sequence>
<accession>A0AAV2NQU5</accession>
<organism evidence="1 2">
    <name type="scientific">Lasius platythorax</name>
    <dbReference type="NCBI Taxonomy" id="488582"/>
    <lineage>
        <taxon>Eukaryota</taxon>
        <taxon>Metazoa</taxon>
        <taxon>Ecdysozoa</taxon>
        <taxon>Arthropoda</taxon>
        <taxon>Hexapoda</taxon>
        <taxon>Insecta</taxon>
        <taxon>Pterygota</taxon>
        <taxon>Neoptera</taxon>
        <taxon>Endopterygota</taxon>
        <taxon>Hymenoptera</taxon>
        <taxon>Apocrita</taxon>
        <taxon>Aculeata</taxon>
        <taxon>Formicoidea</taxon>
        <taxon>Formicidae</taxon>
        <taxon>Formicinae</taxon>
        <taxon>Lasius</taxon>
        <taxon>Lasius</taxon>
    </lineage>
</organism>
<dbReference type="EMBL" id="OZ034826">
    <property type="protein sequence ID" value="CAL1681697.1"/>
    <property type="molecule type" value="Genomic_DNA"/>
</dbReference>
<evidence type="ECO:0000313" key="2">
    <source>
        <dbReference type="Proteomes" id="UP001497644"/>
    </source>
</evidence>
<dbReference type="AlphaFoldDB" id="A0AAV2NQU5"/>
<dbReference type="Proteomes" id="UP001497644">
    <property type="component" value="Chromosome 3"/>
</dbReference>
<reference evidence="1" key="1">
    <citation type="submission" date="2024-04" db="EMBL/GenBank/DDBJ databases">
        <authorList>
            <consortium name="Molecular Ecology Group"/>
        </authorList>
    </citation>
    <scope>NUCLEOTIDE SEQUENCE</scope>
</reference>
<protein>
    <submittedName>
        <fullName evidence="1">Uncharacterized protein</fullName>
    </submittedName>
</protein>
<name>A0AAV2NQU5_9HYME</name>
<gene>
    <name evidence="1" type="ORF">LPLAT_LOCUS7660</name>
</gene>
<proteinExistence type="predicted"/>
<keyword evidence="2" id="KW-1185">Reference proteome</keyword>